<evidence type="ECO:0000313" key="4">
    <source>
        <dbReference type="Proteomes" id="UP000015101"/>
    </source>
</evidence>
<dbReference type="CTD" id="20205818"/>
<reference evidence="2 4" key="2">
    <citation type="journal article" date="2013" name="Nature">
        <title>Insights into bilaterian evolution from three spiralian genomes.</title>
        <authorList>
            <person name="Simakov O."/>
            <person name="Marletaz F."/>
            <person name="Cho S.J."/>
            <person name="Edsinger-Gonzales E."/>
            <person name="Havlak P."/>
            <person name="Hellsten U."/>
            <person name="Kuo D.H."/>
            <person name="Larsson T."/>
            <person name="Lv J."/>
            <person name="Arendt D."/>
            <person name="Savage R."/>
            <person name="Osoegawa K."/>
            <person name="de Jong P."/>
            <person name="Grimwood J."/>
            <person name="Chapman J.A."/>
            <person name="Shapiro H."/>
            <person name="Aerts A."/>
            <person name="Otillar R.P."/>
            <person name="Terry A.Y."/>
            <person name="Boore J.L."/>
            <person name="Grigoriev I.V."/>
            <person name="Lindberg D.R."/>
            <person name="Seaver E.C."/>
            <person name="Weisblat D.A."/>
            <person name="Putnam N.H."/>
            <person name="Rokhsar D.S."/>
        </authorList>
    </citation>
    <scope>NUCLEOTIDE SEQUENCE</scope>
</reference>
<keyword evidence="1" id="KW-1133">Transmembrane helix</keyword>
<evidence type="ECO:0000313" key="2">
    <source>
        <dbReference type="EMBL" id="ESO00078.1"/>
    </source>
</evidence>
<dbReference type="GeneID" id="20205818"/>
<dbReference type="RefSeq" id="XP_009021852.1">
    <property type="nucleotide sequence ID" value="XM_009023604.1"/>
</dbReference>
<dbReference type="Proteomes" id="UP000015101">
    <property type="component" value="Unassembled WGS sequence"/>
</dbReference>
<dbReference type="EMBL" id="KB097026">
    <property type="protein sequence ID" value="ESO00078.1"/>
    <property type="molecule type" value="Genomic_DNA"/>
</dbReference>
<sequence length="537" mass="60919">MNLQKNFLRLVIVNVIVTKFSVIVGSYFELKSSYIGCFQFIRWTRVKRIANIKDCLDICRNETNNFIAIGNGKQCSCVERMEAAVASSRCDVPCENGNACGGKRFYSVYKAKPREKHHGIMYHHSGSYEKWKLLLPPLYNLEMRAHFCLEMNTAHFSMDPLQSLECTCFNNSIISGFFGLVLKCDRCLHNENEICRCYDKHWYELSVLYSTRPTYEFQRGQSTYSHCGDENYKVETKCSAACDEGWKGDSCRERDCTRNNGGCGNETKYIESTVNGYEYVECICPFGTAVQAGNPMLVVCKNFSILSQFVILQQPGKPSYFNALAVSELEVYEAHCGILNGRCGEQKCEEQTLGHLGPIIIECTNWVDTKIVEKKPFNGCFKNVQETLQLVGFRLSYQQCETACNSNLNSSFAVMQAGFKCLCGQYLLVSGQMPINYCIIGRFDSNLVFDECYIENYFCETNLHDDQFNFSVIPPSKEDATKEWTSGDSPYNLSLIVSAIVTTTVFLLLLATVAVVIVWKMMKERFDSKTSTSSSTY</sequence>
<dbReference type="PANTHER" id="PTHR24269:SF16">
    <property type="entry name" value="PROTEIN SLG1"/>
    <property type="match status" value="1"/>
</dbReference>
<evidence type="ECO:0000256" key="1">
    <source>
        <dbReference type="SAM" id="Phobius"/>
    </source>
</evidence>
<dbReference type="GO" id="GO:0005886">
    <property type="term" value="C:plasma membrane"/>
    <property type="evidence" value="ECO:0000318"/>
    <property type="project" value="GO_Central"/>
</dbReference>
<dbReference type="PANTHER" id="PTHR24269">
    <property type="entry name" value="KREMEN PROTEIN"/>
    <property type="match status" value="1"/>
</dbReference>
<dbReference type="InParanoid" id="T1FAG9"/>
<evidence type="ECO:0000313" key="3">
    <source>
        <dbReference type="EnsemblMetazoa" id="HelroP176388"/>
    </source>
</evidence>
<reference evidence="3" key="3">
    <citation type="submission" date="2015-06" db="UniProtKB">
        <authorList>
            <consortium name="EnsemblMetazoa"/>
        </authorList>
    </citation>
    <scope>IDENTIFICATION</scope>
</reference>
<dbReference type="AlphaFoldDB" id="T1FAG9"/>
<dbReference type="GO" id="GO:0004888">
    <property type="term" value="F:transmembrane signaling receptor activity"/>
    <property type="evidence" value="ECO:0000318"/>
    <property type="project" value="GO_Central"/>
</dbReference>
<gene>
    <name evidence="3" type="primary">20205818</name>
    <name evidence="2" type="ORF">HELRODRAFT_176388</name>
</gene>
<feature type="transmembrane region" description="Helical" evidence="1">
    <location>
        <begin position="7"/>
        <end position="28"/>
    </location>
</feature>
<keyword evidence="1" id="KW-0472">Membrane</keyword>
<accession>T1FAG9</accession>
<dbReference type="KEGG" id="hro:HELRODRAFT_176388"/>
<protein>
    <recommendedName>
        <fullName evidence="5">WSC domain-containing protein</fullName>
    </recommendedName>
</protein>
<dbReference type="EMBL" id="AMQM01005654">
    <property type="status" value="NOT_ANNOTATED_CDS"/>
    <property type="molecule type" value="Genomic_DNA"/>
</dbReference>
<keyword evidence="1" id="KW-0812">Transmembrane</keyword>
<proteinExistence type="predicted"/>
<name>T1FAG9_HELRO</name>
<dbReference type="HOGENOM" id="CLU_021817_0_0_1"/>
<dbReference type="InterPro" id="IPR051836">
    <property type="entry name" value="Kremen_rcpt"/>
</dbReference>
<feature type="transmembrane region" description="Helical" evidence="1">
    <location>
        <begin position="495"/>
        <end position="519"/>
    </location>
</feature>
<reference evidence="4" key="1">
    <citation type="submission" date="2012-12" db="EMBL/GenBank/DDBJ databases">
        <authorList>
            <person name="Hellsten U."/>
            <person name="Grimwood J."/>
            <person name="Chapman J.A."/>
            <person name="Shapiro H."/>
            <person name="Aerts A."/>
            <person name="Otillar R.P."/>
            <person name="Terry A.Y."/>
            <person name="Boore J.L."/>
            <person name="Simakov O."/>
            <person name="Marletaz F."/>
            <person name="Cho S.-J."/>
            <person name="Edsinger-Gonzales E."/>
            <person name="Havlak P."/>
            <person name="Kuo D.-H."/>
            <person name="Larsson T."/>
            <person name="Lv J."/>
            <person name="Arendt D."/>
            <person name="Savage R."/>
            <person name="Osoegawa K."/>
            <person name="de Jong P."/>
            <person name="Lindberg D.R."/>
            <person name="Seaver E.C."/>
            <person name="Weisblat D.A."/>
            <person name="Putnam N.H."/>
            <person name="Grigoriev I.V."/>
            <person name="Rokhsar D.S."/>
        </authorList>
    </citation>
    <scope>NUCLEOTIDE SEQUENCE</scope>
</reference>
<organism evidence="3 4">
    <name type="scientific">Helobdella robusta</name>
    <name type="common">Californian leech</name>
    <dbReference type="NCBI Taxonomy" id="6412"/>
    <lineage>
        <taxon>Eukaryota</taxon>
        <taxon>Metazoa</taxon>
        <taxon>Spiralia</taxon>
        <taxon>Lophotrochozoa</taxon>
        <taxon>Annelida</taxon>
        <taxon>Clitellata</taxon>
        <taxon>Hirudinea</taxon>
        <taxon>Rhynchobdellida</taxon>
        <taxon>Glossiphoniidae</taxon>
        <taxon>Helobdella</taxon>
    </lineage>
</organism>
<keyword evidence="4" id="KW-1185">Reference proteome</keyword>
<dbReference type="GO" id="GO:0007165">
    <property type="term" value="P:signal transduction"/>
    <property type="evidence" value="ECO:0000318"/>
    <property type="project" value="GO_Central"/>
</dbReference>
<evidence type="ECO:0008006" key="5">
    <source>
        <dbReference type="Google" id="ProtNLM"/>
    </source>
</evidence>
<dbReference type="EnsemblMetazoa" id="HelroT176388">
    <property type="protein sequence ID" value="HelroP176388"/>
    <property type="gene ID" value="HelroG176388"/>
</dbReference>